<dbReference type="KEGG" id="rkr:I6G21_00575"/>
<dbReference type="PANTHER" id="PTHR42924">
    <property type="entry name" value="EXONUCLEASE"/>
    <property type="match status" value="1"/>
</dbReference>
<proteinExistence type="predicted"/>
<dbReference type="Pfam" id="PF02811">
    <property type="entry name" value="PHP"/>
    <property type="match status" value="1"/>
</dbReference>
<dbReference type="SUPFAM" id="SSF89550">
    <property type="entry name" value="PHP domain-like"/>
    <property type="match status" value="1"/>
</dbReference>
<reference evidence="2 4" key="3">
    <citation type="submission" date="2016-06" db="EMBL/GenBank/DDBJ databases">
        <title>Identification of putative biosynthetic pathways for the production of bioactive secondary metabolites by the marine actinomycete Kocuria kristinae RUTW2-3.</title>
        <authorList>
            <person name="Waterworth S.C."/>
            <person name="Walmsley T.A."/>
            <person name="Matongo T."/>
            <person name="Davies-Coleman M.T."/>
            <person name="Dorrington R.A."/>
        </authorList>
    </citation>
    <scope>NUCLEOTIDE SEQUENCE [LARGE SCALE GENOMIC DNA]</scope>
    <source>
        <strain evidence="4">RuSp02-3</strain>
        <strain evidence="2">RUTW2-3</strain>
    </source>
</reference>
<dbReference type="GeneID" id="61261843"/>
<dbReference type="SMART" id="SM00481">
    <property type="entry name" value="POLIIIAc"/>
    <property type="match status" value="1"/>
</dbReference>
<dbReference type="Gene3D" id="1.10.150.650">
    <property type="match status" value="1"/>
</dbReference>
<dbReference type="PANTHER" id="PTHR42924:SF3">
    <property type="entry name" value="POLYMERASE_HISTIDINOL PHOSPHATASE N-TERMINAL DOMAIN-CONTAINING PROTEIN"/>
    <property type="match status" value="1"/>
</dbReference>
<sequence length="284" mass="30352">MRIDLHTHSTVSDGTESPAELVRAAAAAGLDAVALTDHDSTAGWAEATEQAERCGIELVPGMEVTCQDPRGISVHLLSYLQDPRDEALLGEIERTRRARRVRARLMVELLAEDYPITWDDVLAQAGRDATVGRPHIADALVAAGVAPNRSAVFATILGGGSPYYVPHRAIDAVRAVRLVRAAGGVPVFAHPVASARGRVVGEETFEAMVEEGLAGVEVHHRDNPEAGRRWLLDLAARHDLLVTGSSDYHGEGKPNRLGENTTDPEVLAAIREMAGRKPLNPSGG</sequence>
<dbReference type="InterPro" id="IPR016195">
    <property type="entry name" value="Pol/histidinol_Pase-like"/>
</dbReference>
<evidence type="ECO:0000259" key="1">
    <source>
        <dbReference type="SMART" id="SM00481"/>
    </source>
</evidence>
<evidence type="ECO:0000313" key="5">
    <source>
        <dbReference type="Proteomes" id="UP000594975"/>
    </source>
</evidence>
<dbReference type="Gene3D" id="3.20.20.140">
    <property type="entry name" value="Metal-dependent hydrolases"/>
    <property type="match status" value="1"/>
</dbReference>
<dbReference type="GO" id="GO:0004534">
    <property type="term" value="F:5'-3' RNA exonuclease activity"/>
    <property type="evidence" value="ECO:0007669"/>
    <property type="project" value="TreeGrafter"/>
</dbReference>
<evidence type="ECO:0000313" key="4">
    <source>
        <dbReference type="Proteomes" id="UP000053171"/>
    </source>
</evidence>
<name>A0A0Q2XZE9_9MICC</name>
<reference evidence="4" key="1">
    <citation type="submission" date="2016-04" db="EMBL/GenBank/DDBJ databases">
        <authorList>
            <person name="Waterworth S."/>
            <person name="Matcher G."/>
        </authorList>
    </citation>
    <scope>NUCLEOTIDE SEQUENCE [LARGE SCALE GENOMIC DNA]</scope>
    <source>
        <strain evidence="4">RuSp02-3</strain>
    </source>
</reference>
<dbReference type="InterPro" id="IPR004013">
    <property type="entry name" value="PHP_dom"/>
</dbReference>
<evidence type="ECO:0000313" key="2">
    <source>
        <dbReference type="EMBL" id="OAX52608.1"/>
    </source>
</evidence>
<keyword evidence="4" id="KW-1185">Reference proteome</keyword>
<dbReference type="Proteomes" id="UP000594975">
    <property type="component" value="Chromosome"/>
</dbReference>
<protein>
    <submittedName>
        <fullName evidence="3">PHP domain-containing protein</fullName>
    </submittedName>
    <submittedName>
        <fullName evidence="2">Phosphatase</fullName>
    </submittedName>
</protein>
<dbReference type="EMBL" id="CP065738">
    <property type="protein sequence ID" value="QPT53750.1"/>
    <property type="molecule type" value="Genomic_DNA"/>
</dbReference>
<dbReference type="RefSeq" id="WP_055684455.1">
    <property type="nucleotide sequence ID" value="NZ_CP065738.1"/>
</dbReference>
<dbReference type="CDD" id="cd07438">
    <property type="entry name" value="PHP_HisPPase_AMP"/>
    <property type="match status" value="1"/>
</dbReference>
<organism evidence="2 4">
    <name type="scientific">Rothia kristinae</name>
    <dbReference type="NCBI Taxonomy" id="37923"/>
    <lineage>
        <taxon>Bacteria</taxon>
        <taxon>Bacillati</taxon>
        <taxon>Actinomycetota</taxon>
        <taxon>Actinomycetes</taxon>
        <taxon>Micrococcales</taxon>
        <taxon>Micrococcaceae</taxon>
        <taxon>Rothia</taxon>
    </lineage>
</organism>
<dbReference type="Proteomes" id="UP000053171">
    <property type="component" value="Unassembled WGS sequence"/>
</dbReference>
<dbReference type="EMBL" id="LJBJ02000002">
    <property type="protein sequence ID" value="OAX52608.1"/>
    <property type="molecule type" value="Genomic_DNA"/>
</dbReference>
<dbReference type="AlphaFoldDB" id="A0A0Q2XZE9"/>
<reference evidence="3 5" key="4">
    <citation type="submission" date="2020-12" db="EMBL/GenBank/DDBJ databases">
        <title>FDA dAtabase for Regulatory Grade micrObial Sequences (FDA-ARGOS): Supporting development and validation of Infectious Disease Dx tests.</title>
        <authorList>
            <person name="Sproer C."/>
            <person name="Gronow S."/>
            <person name="Severitt S."/>
            <person name="Schroder I."/>
            <person name="Tallon L."/>
            <person name="Sadzewicz L."/>
            <person name="Zhao X."/>
            <person name="Boylan J."/>
            <person name="Ott S."/>
            <person name="Bowen H."/>
            <person name="Vavikolanu K."/>
            <person name="Mehta A."/>
            <person name="Aluvathingal J."/>
            <person name="Nadendla S."/>
            <person name="Lowell S."/>
            <person name="Myers T."/>
            <person name="Yan Y."/>
            <person name="Sichtig H."/>
        </authorList>
    </citation>
    <scope>NUCLEOTIDE SEQUENCE [LARGE SCALE GENOMIC DNA]</scope>
    <source>
        <strain evidence="3 5">FDAARGOS_864</strain>
    </source>
</reference>
<gene>
    <name evidence="2" type="ORF">AN277_0201180</name>
    <name evidence="3" type="ORF">I6G21_00575</name>
</gene>
<reference evidence="2" key="2">
    <citation type="submission" date="2016-04" db="EMBL/GenBank/DDBJ databases">
        <authorList>
            <person name="Evans L.H."/>
            <person name="Alamgir A."/>
            <person name="Owens N."/>
            <person name="Weber N.D."/>
            <person name="Virtaneva K."/>
            <person name="Barbian K."/>
            <person name="Babar A."/>
            <person name="Rosenke K."/>
        </authorList>
    </citation>
    <scope>NUCLEOTIDE SEQUENCE [LARGE SCALE GENOMIC DNA]</scope>
    <source>
        <strain evidence="2">RUTW2-3</strain>
    </source>
</reference>
<dbReference type="GO" id="GO:0035312">
    <property type="term" value="F:5'-3' DNA exonuclease activity"/>
    <property type="evidence" value="ECO:0007669"/>
    <property type="project" value="TreeGrafter"/>
</dbReference>
<accession>A0A0Q2XZE9</accession>
<dbReference type="InterPro" id="IPR052018">
    <property type="entry name" value="PHP_domain"/>
</dbReference>
<evidence type="ECO:0000313" key="3">
    <source>
        <dbReference type="EMBL" id="QPT53750.1"/>
    </source>
</evidence>
<dbReference type="InterPro" id="IPR003141">
    <property type="entry name" value="Pol/His_phosphatase_N"/>
</dbReference>
<feature type="domain" description="Polymerase/histidinol phosphatase N-terminal" evidence="1">
    <location>
        <begin position="3"/>
        <end position="68"/>
    </location>
</feature>
<dbReference type="PATRIC" id="fig|37923.10.peg.1148"/>